<dbReference type="InterPro" id="IPR029058">
    <property type="entry name" value="AB_hydrolase_fold"/>
</dbReference>
<sequence length="279" mass="31058">MNGVSKMQCNLEDLSIFYETYGAGRPIIMLPGRPSDHNIMKRFMEPLFTEQDAWLRIYPDLPGTGLTPSLERLATHDQMIETMLAFIDAVIPGQRFILAGLSYGGYLARGVLAQRAASIDGLLLCAPQVKADPTQAQLPSRAIVVENPQLLTSASPHVAGLVEDLVVVQSEPVLEVMPIVLSEVIKADHAFNGRLEVAAPASFEVDPQQASFEAPTLILTARQDHLCGYRDAWNLLENFPRATFAVLDRAGHFVNIEQDELCRSLMREWLQRVKEYETR</sequence>
<dbReference type="InterPro" id="IPR050266">
    <property type="entry name" value="AB_hydrolase_sf"/>
</dbReference>
<protein>
    <submittedName>
        <fullName evidence="2">Alpha/beta hydrolase</fullName>
    </submittedName>
</protein>
<proteinExistence type="predicted"/>
<reference evidence="2 3" key="1">
    <citation type="submission" date="2019-01" db="EMBL/GenBank/DDBJ databases">
        <title>Ktedonosporobacter rubrisoli SCAWS-G2.</title>
        <authorList>
            <person name="Huang Y."/>
            <person name="Yan B."/>
        </authorList>
    </citation>
    <scope>NUCLEOTIDE SEQUENCE [LARGE SCALE GENOMIC DNA]</scope>
    <source>
        <strain evidence="2 3">SCAWS-G2</strain>
    </source>
</reference>
<dbReference type="PANTHER" id="PTHR43798">
    <property type="entry name" value="MONOACYLGLYCEROL LIPASE"/>
    <property type="match status" value="1"/>
</dbReference>
<keyword evidence="2" id="KW-0378">Hydrolase</keyword>
<name>A0A4P6JIW9_KTERU</name>
<dbReference type="AlphaFoldDB" id="A0A4P6JIW9"/>
<accession>A0A4P6JIW9</accession>
<dbReference type="SUPFAM" id="SSF53474">
    <property type="entry name" value="alpha/beta-Hydrolases"/>
    <property type="match status" value="1"/>
</dbReference>
<keyword evidence="3" id="KW-1185">Reference proteome</keyword>
<dbReference type="EMBL" id="CP035758">
    <property type="protein sequence ID" value="QBD74943.1"/>
    <property type="molecule type" value="Genomic_DNA"/>
</dbReference>
<evidence type="ECO:0000259" key="1">
    <source>
        <dbReference type="Pfam" id="PF12697"/>
    </source>
</evidence>
<feature type="domain" description="AB hydrolase-1" evidence="1">
    <location>
        <begin position="27"/>
        <end position="260"/>
    </location>
</feature>
<dbReference type="OrthoDB" id="1376138at2"/>
<evidence type="ECO:0000313" key="2">
    <source>
        <dbReference type="EMBL" id="QBD74943.1"/>
    </source>
</evidence>
<gene>
    <name evidence="2" type="ORF">EPA93_02630</name>
</gene>
<dbReference type="KEGG" id="kbs:EPA93_02630"/>
<dbReference type="Pfam" id="PF12697">
    <property type="entry name" value="Abhydrolase_6"/>
    <property type="match status" value="1"/>
</dbReference>
<dbReference type="Gene3D" id="3.40.50.1820">
    <property type="entry name" value="alpha/beta hydrolase"/>
    <property type="match status" value="1"/>
</dbReference>
<dbReference type="InterPro" id="IPR000073">
    <property type="entry name" value="AB_hydrolase_1"/>
</dbReference>
<evidence type="ECO:0000313" key="3">
    <source>
        <dbReference type="Proteomes" id="UP000290365"/>
    </source>
</evidence>
<dbReference type="PANTHER" id="PTHR43798:SF6">
    <property type="entry name" value="HYDROLASE, PUTATIVE (AFU_ORTHOLOGUE AFUA_4G13070)-RELATED"/>
    <property type="match status" value="1"/>
</dbReference>
<dbReference type="Proteomes" id="UP000290365">
    <property type="component" value="Chromosome"/>
</dbReference>
<organism evidence="2 3">
    <name type="scientific">Ktedonosporobacter rubrisoli</name>
    <dbReference type="NCBI Taxonomy" id="2509675"/>
    <lineage>
        <taxon>Bacteria</taxon>
        <taxon>Bacillati</taxon>
        <taxon>Chloroflexota</taxon>
        <taxon>Ktedonobacteria</taxon>
        <taxon>Ktedonobacterales</taxon>
        <taxon>Ktedonosporobacteraceae</taxon>
        <taxon>Ktedonosporobacter</taxon>
    </lineage>
</organism>
<dbReference type="GO" id="GO:0016787">
    <property type="term" value="F:hydrolase activity"/>
    <property type="evidence" value="ECO:0007669"/>
    <property type="project" value="UniProtKB-KW"/>
</dbReference>